<dbReference type="PROSITE" id="PS50921">
    <property type="entry name" value="ANTAR"/>
    <property type="match status" value="1"/>
</dbReference>
<dbReference type="Pfam" id="PF08447">
    <property type="entry name" value="PAS_3"/>
    <property type="match status" value="1"/>
</dbReference>
<evidence type="ECO:0000313" key="6">
    <source>
        <dbReference type="Proteomes" id="UP000669179"/>
    </source>
</evidence>
<dbReference type="Gene3D" id="2.10.70.100">
    <property type="match status" value="1"/>
</dbReference>
<evidence type="ECO:0000313" key="5">
    <source>
        <dbReference type="EMBL" id="MBO2449446.1"/>
    </source>
</evidence>
<dbReference type="InterPro" id="IPR000700">
    <property type="entry name" value="PAS-assoc_C"/>
</dbReference>
<name>A0A939PJ07_9ACTN</name>
<dbReference type="SUPFAM" id="SSF81606">
    <property type="entry name" value="PP2C-like"/>
    <property type="match status" value="1"/>
</dbReference>
<sequence>MDGTTLGPGGAGLNLPGLEDLRAAMRERAVVAEARVVLADRLGCHEDEALQHLIWLARDLGTELEETAALLVTEDAANTQPQTAVNGSPRLTVGDVDEAIRHIRSRADDPTDPAGPAGIADRAEEVEALLGGLTDEDERADQERLAAAPNDPAAQAVLDSALGSSSHLIPVRADDGHVVDFLHRAFGEAAEDIFGRPPEELLGRRMLRIDPGALLNGLFPEYVKVLETGEPFACGPIDYSTVHHGTSRSARLSIRCVQVPTGICLTWRHHDDDDRVRRRLDRSERLASIGFGEWDLAADETVWSPQMLANYGRGPSDEPVGADDFPKIIAPEDLPLFEQAMHVLFSRREPVQVEYRIRTPGGSDRHLWLNAEPMLDRAGRLTGISAITQDVTRRRSIEGALAETRRDLLRLQGESARERQVALTLRRAILPPDQVLAGAPGLSAAVRSIPAENPARIGGDWYVTRVLPSGRSLLAIGDASGHGLAATADMARMRHGLLGLAYTGECSGRLLGWLNDMTDGLGPATTGTAVVAHFDPETRQLTWSSAGHPPPILVRDGRAERLAAAGDPDPLLGAFPGMEYATNATPLRDGDVVVLYTDGLVERRGADLDAQIDKLAGMVEGHGDNLHRMLDDVLQRMGHDRFADDTTLFAFRVGG</sequence>
<dbReference type="CDD" id="cd00130">
    <property type="entry name" value="PAS"/>
    <property type="match status" value="1"/>
</dbReference>
<feature type="domain" description="PAC" evidence="2">
    <location>
        <begin position="351"/>
        <end position="403"/>
    </location>
</feature>
<dbReference type="InterPro" id="IPR052016">
    <property type="entry name" value="Bact_Sigma-Reg"/>
</dbReference>
<dbReference type="SMART" id="SM00086">
    <property type="entry name" value="PAC"/>
    <property type="match status" value="1"/>
</dbReference>
<keyword evidence="6" id="KW-1185">Reference proteome</keyword>
<accession>A0A939PJ07</accession>
<proteinExistence type="predicted"/>
<feature type="domain" description="PPM-type phosphatase" evidence="4">
    <location>
        <begin position="443"/>
        <end position="653"/>
    </location>
</feature>
<feature type="domain" description="ANTAR" evidence="3">
    <location>
        <begin position="11"/>
        <end position="72"/>
    </location>
</feature>
<dbReference type="Gene3D" id="3.60.40.10">
    <property type="entry name" value="PPM-type phosphatase domain"/>
    <property type="match status" value="1"/>
</dbReference>
<dbReference type="Pfam" id="PF07228">
    <property type="entry name" value="SpoIIE"/>
    <property type="match status" value="1"/>
</dbReference>
<evidence type="ECO:0000259" key="3">
    <source>
        <dbReference type="PROSITE" id="PS50921"/>
    </source>
</evidence>
<evidence type="ECO:0000259" key="4">
    <source>
        <dbReference type="PROSITE" id="PS51746"/>
    </source>
</evidence>
<dbReference type="RefSeq" id="WP_208257339.1">
    <property type="nucleotide sequence ID" value="NZ_JAGEOJ010000008.1"/>
</dbReference>
<dbReference type="InterPro" id="IPR035965">
    <property type="entry name" value="PAS-like_dom_sf"/>
</dbReference>
<dbReference type="Pfam" id="PF03861">
    <property type="entry name" value="ANTAR"/>
    <property type="match status" value="1"/>
</dbReference>
<dbReference type="InterPro" id="IPR036388">
    <property type="entry name" value="WH-like_DNA-bd_sf"/>
</dbReference>
<dbReference type="PANTHER" id="PTHR43156:SF2">
    <property type="entry name" value="STAGE II SPORULATION PROTEIN E"/>
    <property type="match status" value="1"/>
</dbReference>
<dbReference type="SUPFAM" id="SSF55785">
    <property type="entry name" value="PYP-like sensor domain (PAS domain)"/>
    <property type="match status" value="2"/>
</dbReference>
<dbReference type="GO" id="GO:0003723">
    <property type="term" value="F:RNA binding"/>
    <property type="evidence" value="ECO:0007669"/>
    <property type="project" value="InterPro"/>
</dbReference>
<dbReference type="PANTHER" id="PTHR43156">
    <property type="entry name" value="STAGE II SPORULATION PROTEIN E-RELATED"/>
    <property type="match status" value="1"/>
</dbReference>
<dbReference type="PROSITE" id="PS50113">
    <property type="entry name" value="PAC"/>
    <property type="match status" value="1"/>
</dbReference>
<protein>
    <submittedName>
        <fullName evidence="5">SpoIIE family protein phosphatase</fullName>
    </submittedName>
</protein>
<dbReference type="EMBL" id="JAGEOJ010000008">
    <property type="protein sequence ID" value="MBO2449446.1"/>
    <property type="molecule type" value="Genomic_DNA"/>
</dbReference>
<dbReference type="InterPro" id="IPR036457">
    <property type="entry name" value="PPM-type-like_dom_sf"/>
</dbReference>
<dbReference type="Gene3D" id="1.10.10.10">
    <property type="entry name" value="Winged helix-like DNA-binding domain superfamily/Winged helix DNA-binding domain"/>
    <property type="match status" value="1"/>
</dbReference>
<dbReference type="Proteomes" id="UP000669179">
    <property type="component" value="Unassembled WGS sequence"/>
</dbReference>
<dbReference type="InterPro" id="IPR000014">
    <property type="entry name" value="PAS"/>
</dbReference>
<organism evidence="5 6">
    <name type="scientific">Actinomadura barringtoniae</name>
    <dbReference type="NCBI Taxonomy" id="1427535"/>
    <lineage>
        <taxon>Bacteria</taxon>
        <taxon>Bacillati</taxon>
        <taxon>Actinomycetota</taxon>
        <taxon>Actinomycetes</taxon>
        <taxon>Streptosporangiales</taxon>
        <taxon>Thermomonosporaceae</taxon>
        <taxon>Actinomadura</taxon>
    </lineage>
</organism>
<dbReference type="Gene3D" id="3.30.450.20">
    <property type="entry name" value="PAS domain"/>
    <property type="match status" value="2"/>
</dbReference>
<dbReference type="AlphaFoldDB" id="A0A939PJ07"/>
<dbReference type="SMART" id="SM00331">
    <property type="entry name" value="PP2C_SIG"/>
    <property type="match status" value="1"/>
</dbReference>
<dbReference type="InterPro" id="IPR001610">
    <property type="entry name" value="PAC"/>
</dbReference>
<dbReference type="InterPro" id="IPR013655">
    <property type="entry name" value="PAS_fold_3"/>
</dbReference>
<keyword evidence="1" id="KW-0378">Hydrolase</keyword>
<reference evidence="5" key="1">
    <citation type="submission" date="2021-03" db="EMBL/GenBank/DDBJ databases">
        <authorList>
            <person name="Kanchanasin P."/>
            <person name="Saeng-In P."/>
            <person name="Phongsopitanun W."/>
            <person name="Yuki M."/>
            <person name="Kudo T."/>
            <person name="Ohkuma M."/>
            <person name="Tanasupawat S."/>
        </authorList>
    </citation>
    <scope>NUCLEOTIDE SEQUENCE</scope>
    <source>
        <strain evidence="5">GKU 128</strain>
    </source>
</reference>
<dbReference type="InterPro" id="IPR005561">
    <property type="entry name" value="ANTAR"/>
</dbReference>
<evidence type="ECO:0000259" key="2">
    <source>
        <dbReference type="PROSITE" id="PS50113"/>
    </source>
</evidence>
<dbReference type="GO" id="GO:0016791">
    <property type="term" value="F:phosphatase activity"/>
    <property type="evidence" value="ECO:0007669"/>
    <property type="project" value="TreeGrafter"/>
</dbReference>
<dbReference type="SMART" id="SM01012">
    <property type="entry name" value="ANTAR"/>
    <property type="match status" value="1"/>
</dbReference>
<comment type="caution">
    <text evidence="5">The sequence shown here is derived from an EMBL/GenBank/DDBJ whole genome shotgun (WGS) entry which is preliminary data.</text>
</comment>
<dbReference type="PROSITE" id="PS51746">
    <property type="entry name" value="PPM_2"/>
    <property type="match status" value="1"/>
</dbReference>
<dbReference type="NCBIfam" id="TIGR00229">
    <property type="entry name" value="sensory_box"/>
    <property type="match status" value="1"/>
</dbReference>
<dbReference type="InterPro" id="IPR001932">
    <property type="entry name" value="PPM-type_phosphatase-like_dom"/>
</dbReference>
<evidence type="ECO:0000256" key="1">
    <source>
        <dbReference type="ARBA" id="ARBA00022801"/>
    </source>
</evidence>
<gene>
    <name evidence="5" type="ORF">J4573_20255</name>
</gene>